<dbReference type="AlphaFoldDB" id="X1JW21"/>
<protein>
    <submittedName>
        <fullName evidence="2">Uncharacterized protein</fullName>
    </submittedName>
</protein>
<comment type="caution">
    <text evidence="2">The sequence shown here is derived from an EMBL/GenBank/DDBJ whole genome shotgun (WGS) entry which is preliminary data.</text>
</comment>
<proteinExistence type="predicted"/>
<sequence length="136" mass="15512">QDVNADTFGQFNTMVINNADWWGMSLIFGMIIGLFLSSYILRGRLPKWGLILDIFIILFVFFISLYISSIYQTLLDSLASADITFLEDYVAKTSMFVLNLPIFVVIIGVIMMILFHSSIPKRTEERIQEGGFLRGI</sequence>
<feature type="transmembrane region" description="Helical" evidence="1">
    <location>
        <begin position="48"/>
        <end position="74"/>
    </location>
</feature>
<feature type="transmembrane region" description="Helical" evidence="1">
    <location>
        <begin position="21"/>
        <end position="41"/>
    </location>
</feature>
<keyword evidence="1" id="KW-0472">Membrane</keyword>
<feature type="non-terminal residue" evidence="2">
    <location>
        <position position="1"/>
    </location>
</feature>
<keyword evidence="1" id="KW-0812">Transmembrane</keyword>
<keyword evidence="1" id="KW-1133">Transmembrane helix</keyword>
<gene>
    <name evidence="2" type="ORF">S03H2_65293</name>
</gene>
<name>X1JW21_9ZZZZ</name>
<dbReference type="EMBL" id="BARU01042501">
    <property type="protein sequence ID" value="GAH85610.1"/>
    <property type="molecule type" value="Genomic_DNA"/>
</dbReference>
<reference evidence="2" key="1">
    <citation type="journal article" date="2014" name="Front. Microbiol.">
        <title>High frequency of phylogenetically diverse reductive dehalogenase-homologous genes in deep subseafloor sedimentary metagenomes.</title>
        <authorList>
            <person name="Kawai M."/>
            <person name="Futagami T."/>
            <person name="Toyoda A."/>
            <person name="Takaki Y."/>
            <person name="Nishi S."/>
            <person name="Hori S."/>
            <person name="Arai W."/>
            <person name="Tsubouchi T."/>
            <person name="Morono Y."/>
            <person name="Uchiyama I."/>
            <person name="Ito T."/>
            <person name="Fujiyama A."/>
            <person name="Inagaki F."/>
            <person name="Takami H."/>
        </authorList>
    </citation>
    <scope>NUCLEOTIDE SEQUENCE</scope>
    <source>
        <strain evidence="2">Expedition CK06-06</strain>
    </source>
</reference>
<feature type="transmembrane region" description="Helical" evidence="1">
    <location>
        <begin position="94"/>
        <end position="115"/>
    </location>
</feature>
<organism evidence="2">
    <name type="scientific">marine sediment metagenome</name>
    <dbReference type="NCBI Taxonomy" id="412755"/>
    <lineage>
        <taxon>unclassified sequences</taxon>
        <taxon>metagenomes</taxon>
        <taxon>ecological metagenomes</taxon>
    </lineage>
</organism>
<evidence type="ECO:0000256" key="1">
    <source>
        <dbReference type="SAM" id="Phobius"/>
    </source>
</evidence>
<accession>X1JW21</accession>
<evidence type="ECO:0000313" key="2">
    <source>
        <dbReference type="EMBL" id="GAH85610.1"/>
    </source>
</evidence>